<dbReference type="EMBL" id="JAGTUF010000028">
    <property type="protein sequence ID" value="MBR9973681.1"/>
    <property type="molecule type" value="Genomic_DNA"/>
</dbReference>
<proteinExistence type="predicted"/>
<organism evidence="1 2">
    <name type="scientific">Magnetospirillum sulfuroxidans</name>
    <dbReference type="NCBI Taxonomy" id="611300"/>
    <lineage>
        <taxon>Bacteria</taxon>
        <taxon>Pseudomonadati</taxon>
        <taxon>Pseudomonadota</taxon>
        <taxon>Alphaproteobacteria</taxon>
        <taxon>Rhodospirillales</taxon>
        <taxon>Rhodospirillaceae</taxon>
        <taxon>Magnetospirillum</taxon>
    </lineage>
</organism>
<dbReference type="RefSeq" id="WP_211551643.1">
    <property type="nucleotide sequence ID" value="NZ_JAGTUF010000028.1"/>
</dbReference>
<reference evidence="1 2" key="1">
    <citation type="submission" date="2021-04" db="EMBL/GenBank/DDBJ databases">
        <title>Magnetospirillum sulfuroxidans sp. nov., a facultative chemolithoautotrophic sulfur-oxidizing alphaproteobacterium isolated from freshwater sediment and proposals for Paramagetospirillum gen. nov., and Magnetospirillaceae fam. nov.</title>
        <authorList>
            <person name="Koziaeva V."/>
            <person name="Geelhoed J.S."/>
            <person name="Sorokin D.Y."/>
            <person name="Grouzdev D.S."/>
        </authorList>
    </citation>
    <scope>NUCLEOTIDE SEQUENCE [LARGE SCALE GENOMIC DNA]</scope>
    <source>
        <strain evidence="1 2">J10</strain>
    </source>
</reference>
<accession>A0ABS5IHD7</accession>
<evidence type="ECO:0000313" key="1">
    <source>
        <dbReference type="EMBL" id="MBR9973681.1"/>
    </source>
</evidence>
<gene>
    <name evidence="1" type="ORF">KEC16_18290</name>
</gene>
<keyword evidence="2" id="KW-1185">Reference proteome</keyword>
<evidence type="ECO:0000313" key="2">
    <source>
        <dbReference type="Proteomes" id="UP000680714"/>
    </source>
</evidence>
<dbReference type="Proteomes" id="UP000680714">
    <property type="component" value="Unassembled WGS sequence"/>
</dbReference>
<name>A0ABS5IHD7_9PROT</name>
<sequence length="108" mass="11665">MSRVILGLAAIAILILLLAGVTGERNPSPVSQNLGYFHAMAGHASPSLELGDANMQVKGVAARRHATVSDMHRLLQEFTDNAPDVPMADRPVDLSGLNQKLDERWPLK</sequence>
<protein>
    <submittedName>
        <fullName evidence="1">Uncharacterized protein</fullName>
    </submittedName>
</protein>
<comment type="caution">
    <text evidence="1">The sequence shown here is derived from an EMBL/GenBank/DDBJ whole genome shotgun (WGS) entry which is preliminary data.</text>
</comment>